<evidence type="ECO:0000313" key="1">
    <source>
        <dbReference type="EMBL" id="GAA4816362.1"/>
    </source>
</evidence>
<proteinExistence type="predicted"/>
<dbReference type="Proteomes" id="UP001500839">
    <property type="component" value="Unassembled WGS sequence"/>
</dbReference>
<comment type="caution">
    <text evidence="1">The sequence shown here is derived from an EMBL/GenBank/DDBJ whole genome shotgun (WGS) entry which is preliminary data.</text>
</comment>
<protein>
    <submittedName>
        <fullName evidence="1">P-II family nitrogen regulator</fullName>
    </submittedName>
</protein>
<dbReference type="SUPFAM" id="SSF54913">
    <property type="entry name" value="GlnB-like"/>
    <property type="match status" value="1"/>
</dbReference>
<dbReference type="InterPro" id="IPR002187">
    <property type="entry name" value="N-reg_PII"/>
</dbReference>
<dbReference type="SMART" id="SM00938">
    <property type="entry name" value="P-II"/>
    <property type="match status" value="1"/>
</dbReference>
<accession>A0ABP9CX70</accession>
<dbReference type="InterPro" id="IPR011322">
    <property type="entry name" value="N-reg_PII-like_a/b"/>
</dbReference>
<reference evidence="2" key="1">
    <citation type="journal article" date="2019" name="Int. J. Syst. Evol. Microbiol.">
        <title>The Global Catalogue of Microorganisms (GCM) 10K type strain sequencing project: providing services to taxonomists for standard genome sequencing and annotation.</title>
        <authorList>
            <consortium name="The Broad Institute Genomics Platform"/>
            <consortium name="The Broad Institute Genome Sequencing Center for Infectious Disease"/>
            <person name="Wu L."/>
            <person name="Ma J."/>
        </authorList>
    </citation>
    <scope>NUCLEOTIDE SEQUENCE [LARGE SCALE GENOMIC DNA]</scope>
    <source>
        <strain evidence="2">JCM 18542</strain>
    </source>
</reference>
<sequence>MRPTPAAPLHMAPVVATASPALPEPPPSGHDEGVHVKLVTAIIRPVALDEVEAALSAAGVHGMTVTEVRGRGRQKGHTELYRGSEFAVDMHTKAKVEVVVADTAVDAVVAALVAAARSGDGDVGRVGDGKVWVTRVEQVVRVRTGEQGADAV</sequence>
<gene>
    <name evidence="1" type="ORF">GCM10023353_23150</name>
</gene>
<dbReference type="PROSITE" id="PS51343">
    <property type="entry name" value="PII_GLNB_DOM"/>
    <property type="match status" value="1"/>
</dbReference>
<organism evidence="1 2">
    <name type="scientific">Tomitella cavernea</name>
    <dbReference type="NCBI Taxonomy" id="1387982"/>
    <lineage>
        <taxon>Bacteria</taxon>
        <taxon>Bacillati</taxon>
        <taxon>Actinomycetota</taxon>
        <taxon>Actinomycetes</taxon>
        <taxon>Mycobacteriales</taxon>
        <taxon>Tomitella</taxon>
    </lineage>
</organism>
<name>A0ABP9CX70_9ACTN</name>
<dbReference type="EMBL" id="BAABKQ010000001">
    <property type="protein sequence ID" value="GAA4816362.1"/>
    <property type="molecule type" value="Genomic_DNA"/>
</dbReference>
<evidence type="ECO:0000313" key="2">
    <source>
        <dbReference type="Proteomes" id="UP001500839"/>
    </source>
</evidence>
<dbReference type="Pfam" id="PF00543">
    <property type="entry name" value="P-II"/>
    <property type="match status" value="1"/>
</dbReference>
<dbReference type="PRINTS" id="PR00340">
    <property type="entry name" value="PIIGLNB"/>
</dbReference>
<keyword evidence="2" id="KW-1185">Reference proteome</keyword>
<dbReference type="InterPro" id="IPR015867">
    <property type="entry name" value="N-reg_PII/ATP_PRibTrfase_C"/>
</dbReference>
<dbReference type="Gene3D" id="3.30.70.120">
    <property type="match status" value="1"/>
</dbReference>
<dbReference type="PANTHER" id="PTHR30115:SF11">
    <property type="entry name" value="NITROGEN REGULATORY PROTEIN P-II HOMOLOG"/>
    <property type="match status" value="1"/>
</dbReference>
<dbReference type="PANTHER" id="PTHR30115">
    <property type="entry name" value="NITROGEN REGULATORY PROTEIN P-II"/>
    <property type="match status" value="1"/>
</dbReference>